<comment type="caution">
    <text evidence="2">The sequence shown here is derived from an EMBL/GenBank/DDBJ whole genome shotgun (WGS) entry which is preliminary data.</text>
</comment>
<dbReference type="AlphaFoldDB" id="A0A8K0G162"/>
<gene>
    <name evidence="2" type="ORF">ILUMI_23924</name>
</gene>
<dbReference type="OrthoDB" id="10069847at2759"/>
<organism evidence="2 3">
    <name type="scientific">Ignelater luminosus</name>
    <name type="common">Cucubano</name>
    <name type="synonym">Pyrophorus luminosus</name>
    <dbReference type="NCBI Taxonomy" id="2038154"/>
    <lineage>
        <taxon>Eukaryota</taxon>
        <taxon>Metazoa</taxon>
        <taxon>Ecdysozoa</taxon>
        <taxon>Arthropoda</taxon>
        <taxon>Hexapoda</taxon>
        <taxon>Insecta</taxon>
        <taxon>Pterygota</taxon>
        <taxon>Neoptera</taxon>
        <taxon>Endopterygota</taxon>
        <taxon>Coleoptera</taxon>
        <taxon>Polyphaga</taxon>
        <taxon>Elateriformia</taxon>
        <taxon>Elateroidea</taxon>
        <taxon>Elateridae</taxon>
        <taxon>Agrypninae</taxon>
        <taxon>Pyrophorini</taxon>
        <taxon>Ignelater</taxon>
    </lineage>
</organism>
<reference evidence="2" key="1">
    <citation type="submission" date="2019-08" db="EMBL/GenBank/DDBJ databases">
        <title>The genome of the North American firefly Photinus pyralis.</title>
        <authorList>
            <consortium name="Photinus pyralis genome working group"/>
            <person name="Fallon T.R."/>
            <person name="Sander Lower S.E."/>
            <person name="Weng J.-K."/>
        </authorList>
    </citation>
    <scope>NUCLEOTIDE SEQUENCE</scope>
    <source>
        <strain evidence="2">TRF0915ILg1</strain>
        <tissue evidence="2">Whole body</tissue>
    </source>
</reference>
<evidence type="ECO:0000256" key="1">
    <source>
        <dbReference type="SAM" id="MobiDB-lite"/>
    </source>
</evidence>
<feature type="region of interest" description="Disordered" evidence="1">
    <location>
        <begin position="93"/>
        <end position="131"/>
    </location>
</feature>
<name>A0A8K0G162_IGNLU</name>
<proteinExistence type="predicted"/>
<protein>
    <submittedName>
        <fullName evidence="2">Uncharacterized protein</fullName>
    </submittedName>
</protein>
<accession>A0A8K0G162</accession>
<keyword evidence="3" id="KW-1185">Reference proteome</keyword>
<feature type="compositionally biased region" description="Basic residues" evidence="1">
    <location>
        <begin position="105"/>
        <end position="114"/>
    </location>
</feature>
<sequence>MDMPTPSPKFYRKLENDVEREMQLQSEMIKAADEERKLAIEIEEGIPFISVIVDGGWAKRLSAAVRKAIKGSGNNSAAQLCKDLKNVPQHVFESHSKCRDERIHSTKKRKRHKVDKQEDNDYSPNEAKEDLINDEFATRKEEILRQLAGDDCDTVANDTVGQTII</sequence>
<feature type="compositionally biased region" description="Basic and acidic residues" evidence="1">
    <location>
        <begin position="93"/>
        <end position="104"/>
    </location>
</feature>
<evidence type="ECO:0000313" key="2">
    <source>
        <dbReference type="EMBL" id="KAF2882256.1"/>
    </source>
</evidence>
<dbReference type="EMBL" id="VTPC01090634">
    <property type="protein sequence ID" value="KAF2882256.1"/>
    <property type="molecule type" value="Genomic_DNA"/>
</dbReference>
<dbReference type="Proteomes" id="UP000801492">
    <property type="component" value="Unassembled WGS sequence"/>
</dbReference>
<evidence type="ECO:0000313" key="3">
    <source>
        <dbReference type="Proteomes" id="UP000801492"/>
    </source>
</evidence>